<dbReference type="OrthoDB" id="9816564at2"/>
<accession>B3JH76</accession>
<evidence type="ECO:0000313" key="1">
    <source>
        <dbReference type="EMBL" id="EDV01681.1"/>
    </source>
</evidence>
<reference evidence="1 2" key="1">
    <citation type="submission" date="2008-04" db="EMBL/GenBank/DDBJ databases">
        <title>Draft genome sequence of Bacteroides coprocola (DSM 17136).</title>
        <authorList>
            <person name="Sudarsanam P."/>
            <person name="Ley R."/>
            <person name="Guruge J."/>
            <person name="Turnbaugh P.J."/>
            <person name="Mahowald M."/>
            <person name="Liep D."/>
            <person name="Gordon J."/>
        </authorList>
    </citation>
    <scope>NUCLEOTIDE SEQUENCE [LARGE SCALE GENOMIC DNA]</scope>
    <source>
        <strain evidence="1 2">DSM 17136</strain>
    </source>
</reference>
<dbReference type="Proteomes" id="UP000003146">
    <property type="component" value="Unassembled WGS sequence"/>
</dbReference>
<comment type="caution">
    <text evidence="1">The sequence shown here is derived from an EMBL/GenBank/DDBJ whole genome shotgun (WGS) entry which is preliminary data.</text>
</comment>
<dbReference type="RefSeq" id="WP_007567017.1">
    <property type="nucleotide sequence ID" value="NZ_DS981457.1"/>
</dbReference>
<reference evidence="1 2" key="2">
    <citation type="submission" date="2008-04" db="EMBL/GenBank/DDBJ databases">
        <authorList>
            <person name="Fulton L."/>
            <person name="Clifton S."/>
            <person name="Fulton B."/>
            <person name="Xu J."/>
            <person name="Minx P."/>
            <person name="Pepin K.H."/>
            <person name="Johnson M."/>
            <person name="Thiruvilangam P."/>
            <person name="Bhonagiri V."/>
            <person name="Nash W.E."/>
            <person name="Mardis E.R."/>
            <person name="Wilson R.K."/>
        </authorList>
    </citation>
    <scope>NUCLEOTIDE SEQUENCE [LARGE SCALE GENOMIC DNA]</scope>
    <source>
        <strain evidence="1 2">DSM 17136</strain>
    </source>
</reference>
<dbReference type="Gene3D" id="1.10.150.400">
    <property type="match status" value="1"/>
</dbReference>
<proteinExistence type="predicted"/>
<name>B3JH76_9BACT</name>
<gene>
    <name evidence="1" type="ORF">BACCOP_01230</name>
</gene>
<dbReference type="eggNOG" id="COG5610">
    <property type="taxonomic scope" value="Bacteria"/>
</dbReference>
<sequence length="655" mass="77230">MIIFGEKIMKLASFDIFDTTLVRKCGSPDNIFYLLSKRIYPQNQSLQNSFFQWRKEAEQKAMIRLKDNYLKLEDIYTEFDSVSFPKWNVEQLIAMETQLELTELVAVSEIKQLIAQKRNEGYTICFISDMYLPEHVLKSKLLEEGCADIDDKVFVSCEYQATKSEGTLYEIVRKDFNSITLWEHYGDNLYSDYKKAVKRGIKATLVHSDYTPIEQFILSSSTFFPFYSDLSVLIGLQRATRLSLQKKSDNIDNATDFIASLYYPYVDSLFRKAKDLGITKLHFLSRDGYILYKIAEVVQMGYPEIKLNYLFVSRYSLFLPSIYSLSREEIYENKGITSFYHYKVKVKDILDGLHVTLEELGDAFTNRITFKQILTPEQEDLFFEVLQSTEIKKMILKKAQQERKILIDYFTQEGLFDLEKQALVDIGWVGTSRLMINRMLTNEGGQLVEGFYLGCAPESLAPRYGIFHSFYGSNLYKSDIVTLLEQYYSASLYASTKGYYYEEGGIKPKFKDLKYTQSQEIVEDNISTLQQFAQLIRAYDYIDFSQAMSVWGSLYLRAFSEMPCKIKFSTFDKLGIYEDGSNYYRVLTKINVWQFLSYIYKGKIRRVYFPRQSIYYTYGIKIFKPEYCWRERRRSFMKKYMLPLKLKMYYYLRKK</sequence>
<dbReference type="InterPro" id="IPR036412">
    <property type="entry name" value="HAD-like_sf"/>
</dbReference>
<dbReference type="HOGENOM" id="CLU_017953_3_0_10"/>
<dbReference type="STRING" id="470145.BACCOP_01230"/>
<dbReference type="AlphaFoldDB" id="B3JH76"/>
<evidence type="ECO:0000313" key="2">
    <source>
        <dbReference type="Proteomes" id="UP000003146"/>
    </source>
</evidence>
<dbReference type="Gene3D" id="3.40.50.1000">
    <property type="entry name" value="HAD superfamily/HAD-like"/>
    <property type="match status" value="1"/>
</dbReference>
<organism evidence="1 2">
    <name type="scientific">Phocaeicola coprocola DSM 17136</name>
    <dbReference type="NCBI Taxonomy" id="470145"/>
    <lineage>
        <taxon>Bacteria</taxon>
        <taxon>Pseudomonadati</taxon>
        <taxon>Bacteroidota</taxon>
        <taxon>Bacteroidia</taxon>
        <taxon>Bacteroidales</taxon>
        <taxon>Bacteroidaceae</taxon>
        <taxon>Phocaeicola</taxon>
    </lineage>
</organism>
<dbReference type="EMBL" id="ABIY02000072">
    <property type="protein sequence ID" value="EDV01681.1"/>
    <property type="molecule type" value="Genomic_DNA"/>
</dbReference>
<dbReference type="InterPro" id="IPR023214">
    <property type="entry name" value="HAD_sf"/>
</dbReference>
<dbReference type="SUPFAM" id="SSF56784">
    <property type="entry name" value="HAD-like"/>
    <property type="match status" value="1"/>
</dbReference>
<protein>
    <submittedName>
        <fullName evidence="1">Uncharacterized protein</fullName>
    </submittedName>
</protein>